<evidence type="ECO:0000256" key="5">
    <source>
        <dbReference type="ARBA" id="ARBA00023002"/>
    </source>
</evidence>
<accession>A0A3Q9IYX2</accession>
<keyword evidence="5 8" id="KW-0560">Oxidoreductase</keyword>
<evidence type="ECO:0000259" key="7">
    <source>
        <dbReference type="Pfam" id="PF05199"/>
    </source>
</evidence>
<dbReference type="InterPro" id="IPR051473">
    <property type="entry name" value="P2Ox-like"/>
</dbReference>
<sequence length="510" mass="54179">MAQRGPNPHSSRPRSAEVVIVGAGIMGAVVAARIRELRPHASVLMVDAGPPLGSALGHHLHDTPDEEMRSQFLARAERANQERYMSRGGADAGRDLTAVPPGMHPLAGFGHDTAQMPGASIGWNLGGMSVHWAAATPTPFGSEIPAEIDRQEWDSDLLTAQRLLHVHPAAYPSDAVGDAVLEVVQDTLEGRGAEGRHPQPMPVAMQPHSDGRLHRTGPGAVFPAIERGGDDFFELQHSTIVRRVLTEDGRATGVVVRALDSDQESVVHAPVVVICADTMRTPQLLFASGLGGPAVGRHLNEHAFLAGTILVDLQRLGVRETTPHLDGEWFTSASWLPHSDEEQPFQAQIMQTPVDGGADSPQEFAVTMAFYVPTEVRADNRIEFSAEEEDIIGMPRMTVRFGYTPKDEALIERARGEQALIAERLGRFDPSQPSTLLPAGSSLHYTGTARLGSSADGSSVCDPDGRVWGCEGVLVAGNAVVPTALVANSTLAGAVTAVRAGRAAARLLGG</sequence>
<evidence type="ECO:0000259" key="6">
    <source>
        <dbReference type="Pfam" id="PF00732"/>
    </source>
</evidence>
<feature type="domain" description="Glucose-methanol-choline oxidoreductase C-terminal" evidence="7">
    <location>
        <begin position="378"/>
        <end position="494"/>
    </location>
</feature>
<dbReference type="SUPFAM" id="SSF54373">
    <property type="entry name" value="FAD-linked reductases, C-terminal domain"/>
    <property type="match status" value="1"/>
</dbReference>
<dbReference type="EC" id="1.2.1.8" evidence="8"/>
<organism evidence="8 9">
    <name type="scientific">Microbacterium lemovicicum</name>
    <dbReference type="NCBI Taxonomy" id="1072463"/>
    <lineage>
        <taxon>Bacteria</taxon>
        <taxon>Bacillati</taxon>
        <taxon>Actinomycetota</taxon>
        <taxon>Actinomycetes</taxon>
        <taxon>Micrococcales</taxon>
        <taxon>Microbacteriaceae</taxon>
        <taxon>Microbacterium</taxon>
    </lineage>
</organism>
<dbReference type="Proteomes" id="UP000276888">
    <property type="component" value="Chromosome"/>
</dbReference>
<dbReference type="EMBL" id="CP031423">
    <property type="protein sequence ID" value="AZS35708.1"/>
    <property type="molecule type" value="Genomic_DNA"/>
</dbReference>
<comment type="similarity">
    <text evidence="2">Belongs to the GMC oxidoreductase family.</text>
</comment>
<dbReference type="SUPFAM" id="SSF51905">
    <property type="entry name" value="FAD/NAD(P)-binding domain"/>
    <property type="match status" value="1"/>
</dbReference>
<keyword evidence="3" id="KW-0285">Flavoprotein</keyword>
<reference evidence="8 9" key="1">
    <citation type="submission" date="2018-08" db="EMBL/GenBank/DDBJ databases">
        <title>Microbacterium lemovicicum sp. nov., a bacterium isolated from a natural uranium-rich soil.</title>
        <authorList>
            <person name="ORTET P."/>
        </authorList>
    </citation>
    <scope>NUCLEOTIDE SEQUENCE [LARGE SCALE GENOMIC DNA]</scope>
    <source>
        <strain evidence="8 9">Viu22</strain>
    </source>
</reference>
<evidence type="ECO:0000313" key="8">
    <source>
        <dbReference type="EMBL" id="AZS35708.1"/>
    </source>
</evidence>
<evidence type="ECO:0000256" key="2">
    <source>
        <dbReference type="ARBA" id="ARBA00010790"/>
    </source>
</evidence>
<dbReference type="AlphaFoldDB" id="A0A3Q9IYX2"/>
<evidence type="ECO:0000313" key="9">
    <source>
        <dbReference type="Proteomes" id="UP000276888"/>
    </source>
</evidence>
<dbReference type="InterPro" id="IPR000172">
    <property type="entry name" value="GMC_OxRdtase_N"/>
</dbReference>
<dbReference type="Pfam" id="PF00732">
    <property type="entry name" value="GMC_oxred_N"/>
    <property type="match status" value="1"/>
</dbReference>
<feature type="domain" description="Glucose-methanol-choline oxidoreductase N-terminal" evidence="6">
    <location>
        <begin position="234"/>
        <end position="302"/>
    </location>
</feature>
<dbReference type="PANTHER" id="PTHR42784:SF1">
    <property type="entry name" value="PYRANOSE 2-OXIDASE"/>
    <property type="match status" value="1"/>
</dbReference>
<protein>
    <submittedName>
        <fullName evidence="8">Oxygen-dependent choline dehydrogenase</fullName>
        <ecNumber evidence="8">1.2.1.8</ecNumber>
    </submittedName>
</protein>
<dbReference type="KEGG" id="mlv:CVS47_00305"/>
<dbReference type="GO" id="GO:0050660">
    <property type="term" value="F:flavin adenine dinucleotide binding"/>
    <property type="evidence" value="ECO:0007669"/>
    <property type="project" value="InterPro"/>
</dbReference>
<dbReference type="PANTHER" id="PTHR42784">
    <property type="entry name" value="PYRANOSE 2-OXIDASE"/>
    <property type="match status" value="1"/>
</dbReference>
<dbReference type="Gene3D" id="3.50.50.60">
    <property type="entry name" value="FAD/NAD(P)-binding domain"/>
    <property type="match status" value="2"/>
</dbReference>
<keyword evidence="9" id="KW-1185">Reference proteome</keyword>
<dbReference type="OrthoDB" id="9798604at2"/>
<dbReference type="Pfam" id="PF05199">
    <property type="entry name" value="GMC_oxred_C"/>
    <property type="match status" value="1"/>
</dbReference>
<evidence type="ECO:0000256" key="1">
    <source>
        <dbReference type="ARBA" id="ARBA00001974"/>
    </source>
</evidence>
<dbReference type="InterPro" id="IPR007867">
    <property type="entry name" value="GMC_OxRtase_C"/>
</dbReference>
<proteinExistence type="inferred from homology"/>
<evidence type="ECO:0000256" key="4">
    <source>
        <dbReference type="ARBA" id="ARBA00022827"/>
    </source>
</evidence>
<keyword evidence="4" id="KW-0274">FAD</keyword>
<dbReference type="RefSeq" id="WP_127094498.1">
    <property type="nucleotide sequence ID" value="NZ_CP031423.1"/>
</dbReference>
<dbReference type="GO" id="GO:0008802">
    <property type="term" value="F:betaine-aldehyde dehydrogenase (NAD+) activity"/>
    <property type="evidence" value="ECO:0007669"/>
    <property type="project" value="UniProtKB-EC"/>
</dbReference>
<evidence type="ECO:0000256" key="3">
    <source>
        <dbReference type="ARBA" id="ARBA00022630"/>
    </source>
</evidence>
<dbReference type="GO" id="GO:0016614">
    <property type="term" value="F:oxidoreductase activity, acting on CH-OH group of donors"/>
    <property type="evidence" value="ECO:0007669"/>
    <property type="project" value="InterPro"/>
</dbReference>
<name>A0A3Q9IYX2_9MICO</name>
<gene>
    <name evidence="8" type="primary">betA</name>
    <name evidence="8" type="ORF">CVS47_00305</name>
</gene>
<comment type="cofactor">
    <cofactor evidence="1">
        <name>FAD</name>
        <dbReference type="ChEBI" id="CHEBI:57692"/>
    </cofactor>
</comment>
<dbReference type="InterPro" id="IPR036188">
    <property type="entry name" value="FAD/NAD-bd_sf"/>
</dbReference>